<evidence type="ECO:0000259" key="5">
    <source>
        <dbReference type="Pfam" id="PF08265"/>
    </source>
</evidence>
<gene>
    <name evidence="6" type="ORF">HNAJ_LOCUS7435</name>
</gene>
<evidence type="ECO:0000256" key="1">
    <source>
        <dbReference type="ARBA" id="ARBA00004123"/>
    </source>
</evidence>
<keyword evidence="3" id="KW-0804">Transcription</keyword>
<dbReference type="STRING" id="102285.A0A0R3TJZ2"/>
<dbReference type="WBParaSite" id="HNAJ_0000743901-mRNA-1">
    <property type="protein sequence ID" value="HNAJ_0000743901-mRNA-1"/>
    <property type="gene ID" value="HNAJ_0000743901"/>
</dbReference>
<dbReference type="Pfam" id="PF08265">
    <property type="entry name" value="YL1_C"/>
    <property type="match status" value="1"/>
</dbReference>
<dbReference type="AlphaFoldDB" id="A0A0R3TJZ2"/>
<evidence type="ECO:0000313" key="7">
    <source>
        <dbReference type="Proteomes" id="UP000278807"/>
    </source>
</evidence>
<protein>
    <submittedName>
        <fullName evidence="8">YL1_C domain-containing protein</fullName>
    </submittedName>
</protein>
<keyword evidence="7" id="KW-1185">Reference proteome</keyword>
<reference evidence="8" key="1">
    <citation type="submission" date="2017-02" db="UniProtKB">
        <authorList>
            <consortium name="WormBaseParasite"/>
        </authorList>
    </citation>
    <scope>IDENTIFICATION</scope>
</reference>
<comment type="subcellular location">
    <subcellularLocation>
        <location evidence="1">Nucleus</location>
    </subcellularLocation>
</comment>
<dbReference type="GO" id="GO:0031011">
    <property type="term" value="C:Ino80 complex"/>
    <property type="evidence" value="ECO:0007669"/>
    <property type="project" value="InterPro"/>
</dbReference>
<evidence type="ECO:0000256" key="3">
    <source>
        <dbReference type="ARBA" id="ARBA00023163"/>
    </source>
</evidence>
<dbReference type="EMBL" id="UZAE01012051">
    <property type="protein sequence ID" value="VDO03295.1"/>
    <property type="molecule type" value="Genomic_DNA"/>
</dbReference>
<keyword evidence="2" id="KW-0805">Transcription regulation</keyword>
<dbReference type="PANTHER" id="PTHR31200:SF1">
    <property type="entry name" value="INO80 COMPLEX SUBUNIT C"/>
    <property type="match status" value="1"/>
</dbReference>
<sequence>MYPFKKQSVFMGKKPPARNLRQILNSECQYNWPENAVLYNQAEAPPSLKPALKVSDISGIPSNLQDPTTRLRFATANEYDHIKDLPSDSVIGYLKLRNAHSNTFL</sequence>
<evidence type="ECO:0000313" key="6">
    <source>
        <dbReference type="EMBL" id="VDO03295.1"/>
    </source>
</evidence>
<evidence type="ECO:0000256" key="4">
    <source>
        <dbReference type="ARBA" id="ARBA00023242"/>
    </source>
</evidence>
<accession>A0A0R3TJZ2</accession>
<evidence type="ECO:0000256" key="2">
    <source>
        <dbReference type="ARBA" id="ARBA00023015"/>
    </source>
</evidence>
<proteinExistence type="predicted"/>
<name>A0A0R3TJZ2_RODNA</name>
<organism evidence="8">
    <name type="scientific">Rodentolepis nana</name>
    <name type="common">Dwarf tapeworm</name>
    <name type="synonym">Hymenolepis nana</name>
    <dbReference type="NCBI Taxonomy" id="102285"/>
    <lineage>
        <taxon>Eukaryota</taxon>
        <taxon>Metazoa</taxon>
        <taxon>Spiralia</taxon>
        <taxon>Lophotrochozoa</taxon>
        <taxon>Platyhelminthes</taxon>
        <taxon>Cestoda</taxon>
        <taxon>Eucestoda</taxon>
        <taxon>Cyclophyllidea</taxon>
        <taxon>Hymenolepididae</taxon>
        <taxon>Rodentolepis</taxon>
    </lineage>
</organism>
<keyword evidence="4" id="KW-0539">Nucleus</keyword>
<dbReference type="InterPro" id="IPR013272">
    <property type="entry name" value="Vps72/YL1_C"/>
</dbReference>
<dbReference type="Proteomes" id="UP000278807">
    <property type="component" value="Unassembled WGS sequence"/>
</dbReference>
<dbReference type="InterPro" id="IPR029525">
    <property type="entry name" value="INO80C/Ies6"/>
</dbReference>
<dbReference type="GO" id="GO:0006338">
    <property type="term" value="P:chromatin remodeling"/>
    <property type="evidence" value="ECO:0007669"/>
    <property type="project" value="InterPro"/>
</dbReference>
<dbReference type="PANTHER" id="PTHR31200">
    <property type="entry name" value="INO80 COMPLEX SUBUNIT C"/>
    <property type="match status" value="1"/>
</dbReference>
<feature type="domain" description="Vps72/YL1 C-terminal" evidence="5">
    <location>
        <begin position="55"/>
        <end position="82"/>
    </location>
</feature>
<reference evidence="6 7" key="2">
    <citation type="submission" date="2018-11" db="EMBL/GenBank/DDBJ databases">
        <authorList>
            <consortium name="Pathogen Informatics"/>
        </authorList>
    </citation>
    <scope>NUCLEOTIDE SEQUENCE [LARGE SCALE GENOMIC DNA]</scope>
</reference>
<evidence type="ECO:0000313" key="8">
    <source>
        <dbReference type="WBParaSite" id="HNAJ_0000743901-mRNA-1"/>
    </source>
</evidence>
<dbReference type="OrthoDB" id="49520at2759"/>